<protein>
    <submittedName>
        <fullName evidence="3">Glutathione S-transferase</fullName>
    </submittedName>
</protein>
<dbReference type="SUPFAM" id="SSF52833">
    <property type="entry name" value="Thioredoxin-like"/>
    <property type="match status" value="1"/>
</dbReference>
<accession>A0A1I4DRH3</accession>
<gene>
    <name evidence="3" type="ORF">SAMN02745775_11243</name>
</gene>
<reference evidence="3 4" key="1">
    <citation type="submission" date="2016-10" db="EMBL/GenBank/DDBJ databases">
        <authorList>
            <person name="de Groot N.N."/>
        </authorList>
    </citation>
    <scope>NUCLEOTIDE SEQUENCE [LARGE SCALE GENOMIC DNA]</scope>
    <source>
        <strain evidence="3 4">DSM 19981</strain>
    </source>
</reference>
<dbReference type="OrthoDB" id="9810080at2"/>
<dbReference type="PROSITE" id="PS50405">
    <property type="entry name" value="GST_CTER"/>
    <property type="match status" value="1"/>
</dbReference>
<dbReference type="AlphaFoldDB" id="A0A1I4DRH3"/>
<dbReference type="InterPro" id="IPR010987">
    <property type="entry name" value="Glutathione-S-Trfase_C-like"/>
</dbReference>
<keyword evidence="3" id="KW-0808">Transferase</keyword>
<dbReference type="InterPro" id="IPR036249">
    <property type="entry name" value="Thioredoxin-like_sf"/>
</dbReference>
<dbReference type="CDD" id="cd03046">
    <property type="entry name" value="GST_N_GTT1_like"/>
    <property type="match status" value="1"/>
</dbReference>
<evidence type="ECO:0000259" key="1">
    <source>
        <dbReference type="PROSITE" id="PS50404"/>
    </source>
</evidence>
<dbReference type="EMBL" id="FOSQ01000012">
    <property type="protein sequence ID" value="SFK95975.1"/>
    <property type="molecule type" value="Genomic_DNA"/>
</dbReference>
<dbReference type="Pfam" id="PF00043">
    <property type="entry name" value="GST_C"/>
    <property type="match status" value="1"/>
</dbReference>
<feature type="domain" description="GST C-terminal" evidence="2">
    <location>
        <begin position="96"/>
        <end position="219"/>
    </location>
</feature>
<dbReference type="RefSeq" id="WP_092962303.1">
    <property type="nucleotide sequence ID" value="NZ_FOSQ01000012.1"/>
</dbReference>
<organism evidence="3 4">
    <name type="scientific">Falsiroseomonas stagni DSM 19981</name>
    <dbReference type="NCBI Taxonomy" id="1123062"/>
    <lineage>
        <taxon>Bacteria</taxon>
        <taxon>Pseudomonadati</taxon>
        <taxon>Pseudomonadota</taxon>
        <taxon>Alphaproteobacteria</taxon>
        <taxon>Acetobacterales</taxon>
        <taxon>Roseomonadaceae</taxon>
        <taxon>Falsiroseomonas</taxon>
    </lineage>
</organism>
<proteinExistence type="predicted"/>
<dbReference type="SFLD" id="SFLDG00358">
    <property type="entry name" value="Main_(cytGST)"/>
    <property type="match status" value="1"/>
</dbReference>
<dbReference type="InterPro" id="IPR004045">
    <property type="entry name" value="Glutathione_S-Trfase_N"/>
</dbReference>
<name>A0A1I4DRH3_9PROT</name>
<dbReference type="GO" id="GO:0016740">
    <property type="term" value="F:transferase activity"/>
    <property type="evidence" value="ECO:0007669"/>
    <property type="project" value="UniProtKB-KW"/>
</dbReference>
<dbReference type="Proteomes" id="UP000199473">
    <property type="component" value="Unassembled WGS sequence"/>
</dbReference>
<dbReference type="SUPFAM" id="SSF47616">
    <property type="entry name" value="GST C-terminal domain-like"/>
    <property type="match status" value="1"/>
</dbReference>
<dbReference type="InterPro" id="IPR004046">
    <property type="entry name" value="GST_C"/>
</dbReference>
<dbReference type="STRING" id="1123062.SAMN02745775_11243"/>
<dbReference type="PANTHER" id="PTHR44051:SF8">
    <property type="entry name" value="GLUTATHIONE S-TRANSFERASE GSTA"/>
    <property type="match status" value="1"/>
</dbReference>
<evidence type="ECO:0000259" key="2">
    <source>
        <dbReference type="PROSITE" id="PS50405"/>
    </source>
</evidence>
<dbReference type="Gene3D" id="1.20.1050.10">
    <property type="match status" value="1"/>
</dbReference>
<dbReference type="Gene3D" id="3.40.30.10">
    <property type="entry name" value="Glutaredoxin"/>
    <property type="match status" value="1"/>
</dbReference>
<dbReference type="PROSITE" id="PS50404">
    <property type="entry name" value="GST_NTER"/>
    <property type="match status" value="1"/>
</dbReference>
<dbReference type="SFLD" id="SFLDS00019">
    <property type="entry name" value="Glutathione_Transferase_(cytos"/>
    <property type="match status" value="1"/>
</dbReference>
<dbReference type="InterPro" id="IPR040079">
    <property type="entry name" value="Glutathione_S-Trfase"/>
</dbReference>
<sequence>MAITLYGCARSRASRNLWLLEEMGVAYRHVPVIQAYRLPDPDAADAPLHTRSAAFLAINPNGHIPSLEDDGLVLHESLAINLYLAKKAGGTLGPATVAEDGLMGMWSLWAATEVEPHSIEILYNMAAKPPAERDAAKAEAAVAALRAPFAVLDTVLAATGHPVGARFTVADINLAEVVRYAMPARSLFQGAPRVAAWLAACQARPACQRMMAMREREPA</sequence>
<dbReference type="InterPro" id="IPR036282">
    <property type="entry name" value="Glutathione-S-Trfase_C_sf"/>
</dbReference>
<evidence type="ECO:0000313" key="4">
    <source>
        <dbReference type="Proteomes" id="UP000199473"/>
    </source>
</evidence>
<dbReference type="PANTHER" id="PTHR44051">
    <property type="entry name" value="GLUTATHIONE S-TRANSFERASE-RELATED"/>
    <property type="match status" value="1"/>
</dbReference>
<keyword evidence="4" id="KW-1185">Reference proteome</keyword>
<evidence type="ECO:0000313" key="3">
    <source>
        <dbReference type="EMBL" id="SFK95975.1"/>
    </source>
</evidence>
<feature type="domain" description="GST N-terminal" evidence="1">
    <location>
        <begin position="1"/>
        <end position="92"/>
    </location>
</feature>
<dbReference type="Pfam" id="PF13409">
    <property type="entry name" value="GST_N_2"/>
    <property type="match status" value="1"/>
</dbReference>